<gene>
    <name evidence="1" type="ordered locus">Halhy_5751</name>
</gene>
<proteinExistence type="predicted"/>
<keyword evidence="2" id="KW-1185">Reference proteome</keyword>
<reference evidence="1 2" key="1">
    <citation type="journal article" date="2011" name="Stand. Genomic Sci.">
        <title>Complete genome sequence of Haliscomenobacter hydrossis type strain (O).</title>
        <authorList>
            <consortium name="US DOE Joint Genome Institute (JGI-PGF)"/>
            <person name="Daligault H."/>
            <person name="Lapidus A."/>
            <person name="Zeytun A."/>
            <person name="Nolan M."/>
            <person name="Lucas S."/>
            <person name="Del Rio T.G."/>
            <person name="Tice H."/>
            <person name="Cheng J.F."/>
            <person name="Tapia R."/>
            <person name="Han C."/>
            <person name="Goodwin L."/>
            <person name="Pitluck S."/>
            <person name="Liolios K."/>
            <person name="Pagani I."/>
            <person name="Ivanova N."/>
            <person name="Huntemann M."/>
            <person name="Mavromatis K."/>
            <person name="Mikhailova N."/>
            <person name="Pati A."/>
            <person name="Chen A."/>
            <person name="Palaniappan K."/>
            <person name="Land M."/>
            <person name="Hauser L."/>
            <person name="Brambilla E.M."/>
            <person name="Rohde M."/>
            <person name="Verbarg S."/>
            <person name="Goker M."/>
            <person name="Bristow J."/>
            <person name="Eisen J.A."/>
            <person name="Markowitz V."/>
            <person name="Hugenholtz P."/>
            <person name="Kyrpides N.C."/>
            <person name="Klenk H.P."/>
            <person name="Woyke T."/>
        </authorList>
    </citation>
    <scope>NUCLEOTIDE SEQUENCE [LARGE SCALE GENOMIC DNA]</scope>
    <source>
        <strain evidence="2">ATCC 27775 / DSM 1100 / LMG 10767 / O</strain>
    </source>
</reference>
<dbReference type="Gene3D" id="3.30.530.20">
    <property type="match status" value="1"/>
</dbReference>
<dbReference type="OrthoDB" id="3255669at2"/>
<dbReference type="InterPro" id="IPR023393">
    <property type="entry name" value="START-like_dom_sf"/>
</dbReference>
<dbReference type="HOGENOM" id="CLU_600803_0_0_10"/>
<reference key="2">
    <citation type="submission" date="2011-04" db="EMBL/GenBank/DDBJ databases">
        <title>Complete sequence of chromosome of Haliscomenobacter hydrossis DSM 1100.</title>
        <authorList>
            <consortium name="US DOE Joint Genome Institute (JGI-PGF)"/>
            <person name="Lucas S."/>
            <person name="Han J."/>
            <person name="Lapidus A."/>
            <person name="Bruce D."/>
            <person name="Goodwin L."/>
            <person name="Pitluck S."/>
            <person name="Peters L."/>
            <person name="Kyrpides N."/>
            <person name="Mavromatis K."/>
            <person name="Ivanova N."/>
            <person name="Ovchinnikova G."/>
            <person name="Pagani I."/>
            <person name="Daligault H."/>
            <person name="Detter J.C."/>
            <person name="Han C."/>
            <person name="Land M."/>
            <person name="Hauser L."/>
            <person name="Markowitz V."/>
            <person name="Cheng J.-F."/>
            <person name="Hugenholtz P."/>
            <person name="Woyke T."/>
            <person name="Wu D."/>
            <person name="Verbarg S."/>
            <person name="Frueling A."/>
            <person name="Brambilla E."/>
            <person name="Klenk H.-P."/>
            <person name="Eisen J.A."/>
        </authorList>
    </citation>
    <scope>NUCLEOTIDE SEQUENCE</scope>
    <source>
        <strain>DSM 1100</strain>
    </source>
</reference>
<evidence type="ECO:0000313" key="1">
    <source>
        <dbReference type="EMBL" id="AEE53574.1"/>
    </source>
</evidence>
<dbReference type="KEGG" id="hhy:Halhy_5751"/>
<dbReference type="STRING" id="760192.Halhy_5751"/>
<organism evidence="1 2">
    <name type="scientific">Haliscomenobacter hydrossis (strain ATCC 27775 / DSM 1100 / LMG 10767 / O)</name>
    <dbReference type="NCBI Taxonomy" id="760192"/>
    <lineage>
        <taxon>Bacteria</taxon>
        <taxon>Pseudomonadati</taxon>
        <taxon>Bacteroidota</taxon>
        <taxon>Saprospiria</taxon>
        <taxon>Saprospirales</taxon>
        <taxon>Haliscomenobacteraceae</taxon>
        <taxon>Haliscomenobacter</taxon>
    </lineage>
</organism>
<dbReference type="CDD" id="cd07812">
    <property type="entry name" value="SRPBCC"/>
    <property type="match status" value="1"/>
</dbReference>
<dbReference type="eggNOG" id="ENOG50335GM">
    <property type="taxonomic scope" value="Bacteria"/>
</dbReference>
<dbReference type="Proteomes" id="UP000008461">
    <property type="component" value="Chromosome"/>
</dbReference>
<accession>F4KWX4</accession>
<evidence type="ECO:0000313" key="2">
    <source>
        <dbReference type="Proteomes" id="UP000008461"/>
    </source>
</evidence>
<dbReference type="AlphaFoldDB" id="F4KWX4"/>
<protein>
    <submittedName>
        <fullName evidence="1">Polyketide cyclase/dehydrase</fullName>
    </submittedName>
</protein>
<dbReference type="EMBL" id="CP002691">
    <property type="protein sequence ID" value="AEE53574.1"/>
    <property type="molecule type" value="Genomic_DNA"/>
</dbReference>
<name>F4KWX4_HALH1</name>
<sequence length="375" mass="42604">MRLIQQYLPNPRHTEINRVFVKAKPADAWEYARHFDAATIPWVKLLFDIRALPDLLRGRERTAEDRSVGVDQVARKGTGFMILAEKPGQEVVVGSVGQFWHLNIPFASVAPTDFRDFQEPGWGKLAWSISVEPYNEGSTIALELRTTATDEASWEKLNQYYQLIGLGSQPIRRSAMAHIVAELGKLKTPDEDEVVLPGDEHLPDARYSLNHKIDIEAPPALVWRYLMQLGCDRAGWYSIDALDHEGIPSTDHLMAGWETRQVGDKVSATMAIDNFYEVVAVEPEHYLLLGGEVDRIGGHFAMTWAFVLEPIGHDACRLYTRVRVEGTPKWKEWLLAGFYYPPVHALMERTQLKHIQKLAERDARARPAEIMLITQ</sequence>
<dbReference type="SUPFAM" id="SSF55961">
    <property type="entry name" value="Bet v1-like"/>
    <property type="match status" value="1"/>
</dbReference>